<dbReference type="PROSITE" id="PS50263">
    <property type="entry name" value="CN_HYDROLASE"/>
    <property type="match status" value="1"/>
</dbReference>
<evidence type="ECO:0000259" key="1">
    <source>
        <dbReference type="PROSITE" id="PS50263"/>
    </source>
</evidence>
<keyword evidence="2" id="KW-0378">Hydrolase</keyword>
<dbReference type="CDD" id="cd07583">
    <property type="entry name" value="nitrilase_5"/>
    <property type="match status" value="1"/>
</dbReference>
<accession>A0A562VCE9</accession>
<protein>
    <submittedName>
        <fullName evidence="2">Putative amidohydrolase</fullName>
    </submittedName>
</protein>
<reference evidence="2 3" key="1">
    <citation type="journal article" date="2013" name="Stand. Genomic Sci.">
        <title>Genomic Encyclopedia of Type Strains, Phase I: The one thousand microbial genomes (KMG-I) project.</title>
        <authorList>
            <person name="Kyrpides N.C."/>
            <person name="Woyke T."/>
            <person name="Eisen J.A."/>
            <person name="Garrity G."/>
            <person name="Lilburn T.G."/>
            <person name="Beck B.J."/>
            <person name="Whitman W.B."/>
            <person name="Hugenholtz P."/>
            <person name="Klenk H.P."/>
        </authorList>
    </citation>
    <scope>NUCLEOTIDE SEQUENCE [LARGE SCALE GENOMIC DNA]</scope>
    <source>
        <strain evidence="2 3">DSM 45044</strain>
    </source>
</reference>
<dbReference type="OrthoDB" id="9811121at2"/>
<dbReference type="AlphaFoldDB" id="A0A562VCE9"/>
<comment type="caution">
    <text evidence="2">The sequence shown here is derived from an EMBL/GenBank/DDBJ whole genome shotgun (WGS) entry which is preliminary data.</text>
</comment>
<keyword evidence="3" id="KW-1185">Reference proteome</keyword>
<dbReference type="InterPro" id="IPR036526">
    <property type="entry name" value="C-N_Hydrolase_sf"/>
</dbReference>
<dbReference type="InterPro" id="IPR052737">
    <property type="entry name" value="Omega-amidase_YafV"/>
</dbReference>
<dbReference type="GO" id="GO:0050152">
    <property type="term" value="F:omega-amidase activity"/>
    <property type="evidence" value="ECO:0007669"/>
    <property type="project" value="TreeGrafter"/>
</dbReference>
<dbReference type="GO" id="GO:0106008">
    <property type="term" value="F:2-oxoglutaramate amidase activity"/>
    <property type="evidence" value="ECO:0007669"/>
    <property type="project" value="TreeGrafter"/>
</dbReference>
<dbReference type="Gene3D" id="3.60.110.10">
    <property type="entry name" value="Carbon-nitrogen hydrolase"/>
    <property type="match status" value="1"/>
</dbReference>
<organism evidence="2 3">
    <name type="scientific">Stackebrandtia albiflava</name>
    <dbReference type="NCBI Taxonomy" id="406432"/>
    <lineage>
        <taxon>Bacteria</taxon>
        <taxon>Bacillati</taxon>
        <taxon>Actinomycetota</taxon>
        <taxon>Actinomycetes</taxon>
        <taxon>Glycomycetales</taxon>
        <taxon>Glycomycetaceae</taxon>
        <taxon>Stackebrandtia</taxon>
    </lineage>
</organism>
<evidence type="ECO:0000313" key="2">
    <source>
        <dbReference type="EMBL" id="TWJ15491.1"/>
    </source>
</evidence>
<dbReference type="RefSeq" id="WP_147134269.1">
    <property type="nucleotide sequence ID" value="NZ_BAABIJ010000001.1"/>
</dbReference>
<proteinExistence type="predicted"/>
<feature type="domain" description="CN hydrolase" evidence="1">
    <location>
        <begin position="1"/>
        <end position="237"/>
    </location>
</feature>
<dbReference type="InterPro" id="IPR003010">
    <property type="entry name" value="C-N_Hydrolase"/>
</dbReference>
<evidence type="ECO:0000313" key="3">
    <source>
        <dbReference type="Proteomes" id="UP000321617"/>
    </source>
</evidence>
<dbReference type="Pfam" id="PF00795">
    <property type="entry name" value="CN_hydrolase"/>
    <property type="match status" value="1"/>
</dbReference>
<name>A0A562VCE9_9ACTN</name>
<dbReference type="Proteomes" id="UP000321617">
    <property type="component" value="Unassembled WGS sequence"/>
</dbReference>
<sequence>MKIAAVQHDILWERPEENRRRLEPVIAEAAASGARVVVLAEMYSTGFAIATADRIAEPPGGDSERFLVDLARRLDVWLIASVPQRAPGAALPTNTGLVVAPDGGVHRYEKLHPFSHAGEDRHYSPGAETLTVDVDGLSVSLFICYDLRFADWFWRLADHTDCYVVIANWPRARRNHWNTLLAARAIENQAYVVGVNRVGAEPSGLDYAGDSQIVDPAGRVLVKAAETETVLTEEVDPATVARYRDDFPALRDRRGS</sequence>
<dbReference type="PANTHER" id="PTHR47799">
    <property type="entry name" value="OMEGA-AMIDASE YAFV"/>
    <property type="match status" value="1"/>
</dbReference>
<dbReference type="PANTHER" id="PTHR47799:SF1">
    <property type="entry name" value="OMEGA-AMIDASE YAFV"/>
    <property type="match status" value="1"/>
</dbReference>
<gene>
    <name evidence="2" type="ORF">LX16_1201</name>
</gene>
<dbReference type="EMBL" id="VLLL01000005">
    <property type="protein sequence ID" value="TWJ15491.1"/>
    <property type="molecule type" value="Genomic_DNA"/>
</dbReference>
<dbReference type="SUPFAM" id="SSF56317">
    <property type="entry name" value="Carbon-nitrogen hydrolase"/>
    <property type="match status" value="1"/>
</dbReference>